<keyword evidence="1" id="KW-1133">Transmembrane helix</keyword>
<protein>
    <submittedName>
        <fullName evidence="2">Uncharacterized protein</fullName>
    </submittedName>
</protein>
<reference evidence="3" key="1">
    <citation type="submission" date="2017-01" db="EMBL/GenBank/DDBJ databases">
        <authorList>
            <person name="Varghese N."/>
            <person name="Submissions S."/>
        </authorList>
    </citation>
    <scope>NUCLEOTIDE SEQUENCE [LARGE SCALE GENOMIC DNA]</scope>
    <source>
        <strain evidence="3">CGMCC 1.7737</strain>
    </source>
</reference>
<dbReference type="Proteomes" id="UP000186914">
    <property type="component" value="Unassembled WGS sequence"/>
</dbReference>
<dbReference type="RefSeq" id="WP_076432828.1">
    <property type="nucleotide sequence ID" value="NZ_FTNO01000007.1"/>
</dbReference>
<keyword evidence="1" id="KW-0812">Transmembrane</keyword>
<organism evidence="2 3">
    <name type="scientific">Haladaptatus litoreus</name>
    <dbReference type="NCBI Taxonomy" id="553468"/>
    <lineage>
        <taxon>Archaea</taxon>
        <taxon>Methanobacteriati</taxon>
        <taxon>Methanobacteriota</taxon>
        <taxon>Stenosarchaea group</taxon>
        <taxon>Halobacteria</taxon>
        <taxon>Halobacteriales</taxon>
        <taxon>Haladaptataceae</taxon>
        <taxon>Haladaptatus</taxon>
    </lineage>
</organism>
<keyword evidence="1" id="KW-0472">Membrane</keyword>
<feature type="transmembrane region" description="Helical" evidence="1">
    <location>
        <begin position="36"/>
        <end position="58"/>
    </location>
</feature>
<dbReference type="AlphaFoldDB" id="A0A1N7EUG9"/>
<feature type="transmembrane region" description="Helical" evidence="1">
    <location>
        <begin position="6"/>
        <end position="24"/>
    </location>
</feature>
<evidence type="ECO:0000256" key="1">
    <source>
        <dbReference type="SAM" id="Phobius"/>
    </source>
</evidence>
<evidence type="ECO:0000313" key="3">
    <source>
        <dbReference type="Proteomes" id="UP000186914"/>
    </source>
</evidence>
<evidence type="ECO:0000313" key="2">
    <source>
        <dbReference type="EMBL" id="SIR91706.1"/>
    </source>
</evidence>
<feature type="transmembrane region" description="Helical" evidence="1">
    <location>
        <begin position="64"/>
        <end position="86"/>
    </location>
</feature>
<dbReference type="Pfam" id="PF24365">
    <property type="entry name" value="DUF7521"/>
    <property type="match status" value="1"/>
</dbReference>
<dbReference type="OrthoDB" id="221164at2157"/>
<dbReference type="EMBL" id="FTNO01000007">
    <property type="protein sequence ID" value="SIR91706.1"/>
    <property type="molecule type" value="Genomic_DNA"/>
</dbReference>
<keyword evidence="3" id="KW-1185">Reference proteome</keyword>
<proteinExistence type="predicted"/>
<accession>A0A1N7EUG9</accession>
<gene>
    <name evidence="2" type="ORF">SAMN05421858_4506</name>
</gene>
<name>A0A1N7EUG9_9EURY</name>
<dbReference type="InterPro" id="IPR055943">
    <property type="entry name" value="DUF7521"/>
</dbReference>
<sequence>MRIELFVGKLLVMALGLLIAYQGFRGYRRNQSEPMLFVSIGFIFLTIGGTMGCSLIQTLNISSATFGVAQTVLIALGMGCVLYSLYG</sequence>